<dbReference type="PANTHER" id="PTHR37808">
    <property type="entry name" value="SPORE GERMINATION PROTEIN-LIKE PROTEIN YDZR-RELATED"/>
    <property type="match status" value="1"/>
</dbReference>
<dbReference type="Pfam" id="PF10676">
    <property type="entry name" value="gerPA"/>
    <property type="match status" value="1"/>
</dbReference>
<dbReference type="PANTHER" id="PTHR37808:SF1">
    <property type="entry name" value="SPORE GERMINATION PROTEIN-LIKE PROTEIN YDZR"/>
    <property type="match status" value="1"/>
</dbReference>
<keyword evidence="3" id="KW-1185">Reference proteome</keyword>
<evidence type="ECO:0000313" key="3">
    <source>
        <dbReference type="Proteomes" id="UP001589833"/>
    </source>
</evidence>
<proteinExistence type="inferred from homology"/>
<comment type="similarity">
    <text evidence="1">Belongs to the GerPA/GerPF family.</text>
</comment>
<dbReference type="InterPro" id="IPR019618">
    <property type="entry name" value="Spore_germination_GerPA"/>
</dbReference>
<reference evidence="2 3" key="1">
    <citation type="submission" date="2024-09" db="EMBL/GenBank/DDBJ databases">
        <authorList>
            <person name="Sun Q."/>
            <person name="Mori K."/>
        </authorList>
    </citation>
    <scope>NUCLEOTIDE SEQUENCE [LARGE SCALE GENOMIC DNA]</scope>
    <source>
        <strain evidence="2 3">NCAIM B.02301</strain>
    </source>
</reference>
<accession>A0ABV6NAP2</accession>
<dbReference type="Proteomes" id="UP001589833">
    <property type="component" value="Unassembled WGS sequence"/>
</dbReference>
<organism evidence="2 3">
    <name type="scientific">Halalkalibacter alkalisediminis</name>
    <dbReference type="NCBI Taxonomy" id="935616"/>
    <lineage>
        <taxon>Bacteria</taxon>
        <taxon>Bacillati</taxon>
        <taxon>Bacillota</taxon>
        <taxon>Bacilli</taxon>
        <taxon>Bacillales</taxon>
        <taxon>Bacillaceae</taxon>
        <taxon>Halalkalibacter</taxon>
    </lineage>
</organism>
<dbReference type="EMBL" id="JBHLTR010000003">
    <property type="protein sequence ID" value="MFC0557691.1"/>
    <property type="molecule type" value="Genomic_DNA"/>
</dbReference>
<comment type="caution">
    <text evidence="2">The sequence shown here is derived from an EMBL/GenBank/DDBJ whole genome shotgun (WGS) entry which is preliminary data.</text>
</comment>
<name>A0ABV6NAP2_9BACI</name>
<evidence type="ECO:0000313" key="2">
    <source>
        <dbReference type="EMBL" id="MFC0557691.1"/>
    </source>
</evidence>
<gene>
    <name evidence="2" type="ORF">ACFFH4_01320</name>
</gene>
<evidence type="ECO:0000256" key="1">
    <source>
        <dbReference type="ARBA" id="ARBA00008103"/>
    </source>
</evidence>
<sequence length="72" mass="7342">MPSIVTGPLKINSNEGVMNFGDSLNISPKSSSKSVSGSGGGISGDFVVTNNGFNINNVSDPDVLDQNQTANV</sequence>
<protein>
    <submittedName>
        <fullName evidence="2">Spore germination protein</fullName>
    </submittedName>
</protein>
<dbReference type="RefSeq" id="WP_273842988.1">
    <property type="nucleotide sequence ID" value="NZ_JAQQWT010000006.1"/>
</dbReference>